<dbReference type="OrthoDB" id="507476at2"/>
<dbReference type="Pfam" id="PF18073">
    <property type="entry name" value="Zn_ribbon_LapB"/>
    <property type="match status" value="1"/>
</dbReference>
<feature type="binding site" evidence="2">
    <location>
        <position position="348"/>
    </location>
    <ligand>
        <name>Fe cation</name>
        <dbReference type="ChEBI" id="CHEBI:24875"/>
    </ligand>
</feature>
<evidence type="ECO:0000256" key="2">
    <source>
        <dbReference type="HAMAP-Rule" id="MF_00994"/>
    </source>
</evidence>
<comment type="caution">
    <text evidence="4">The sequence shown here is derived from an EMBL/GenBank/DDBJ whole genome shotgun (WGS) entry which is preliminary data.</text>
</comment>
<dbReference type="Pfam" id="PF13432">
    <property type="entry name" value="TPR_16"/>
    <property type="match status" value="2"/>
</dbReference>
<dbReference type="GO" id="GO:0005506">
    <property type="term" value="F:iron ion binding"/>
    <property type="evidence" value="ECO:0007669"/>
    <property type="project" value="UniProtKB-UniRule"/>
</dbReference>
<keyword evidence="1 2" id="KW-0479">Metal-binding</keyword>
<reference evidence="4 5" key="1">
    <citation type="submission" date="2019-01" db="EMBL/GenBank/DDBJ databases">
        <authorList>
            <person name="Chen W.-M."/>
        </authorList>
    </citation>
    <scope>NUCLEOTIDE SEQUENCE [LARGE SCALE GENOMIC DNA]</scope>
    <source>
        <strain evidence="4 5">CCP-18</strain>
    </source>
</reference>
<dbReference type="GO" id="GO:0008653">
    <property type="term" value="P:lipopolysaccharide metabolic process"/>
    <property type="evidence" value="ECO:0007669"/>
    <property type="project" value="InterPro"/>
</dbReference>
<dbReference type="NCBIfam" id="NF008755">
    <property type="entry name" value="PRK11788.1-3"/>
    <property type="match status" value="1"/>
</dbReference>
<comment type="similarity">
    <text evidence="2">Belongs to the LapB family.</text>
</comment>
<comment type="function">
    <text evidence="2">Modulates cellular lipopolysaccharide (LPS) levels by regulating LpxC, which is involved in lipid A biosynthesis. May act by modulating the proteolytic activity of FtsH towards LpxC. May also coordinate assembly of proteins involved in LPS synthesis at the plasma membrane.</text>
</comment>
<dbReference type="InterPro" id="IPR019734">
    <property type="entry name" value="TPR_rpt"/>
</dbReference>
<evidence type="ECO:0000313" key="4">
    <source>
        <dbReference type="EMBL" id="RVT88202.1"/>
    </source>
</evidence>
<keyword evidence="2" id="KW-0408">Iron</keyword>
<protein>
    <recommendedName>
        <fullName evidence="2">Lipopolysaccharide assembly protein B</fullName>
    </recommendedName>
</protein>
<name>A0A437LS18_9BURK</name>
<feature type="binding site" evidence="2">
    <location>
        <position position="359"/>
    </location>
    <ligand>
        <name>Fe cation</name>
        <dbReference type="ChEBI" id="CHEBI:24875"/>
    </ligand>
</feature>
<evidence type="ECO:0000259" key="3">
    <source>
        <dbReference type="Pfam" id="PF18073"/>
    </source>
</evidence>
<organism evidence="4 5">
    <name type="scientific">Inhella crocodyli</name>
    <dbReference type="NCBI Taxonomy" id="2499851"/>
    <lineage>
        <taxon>Bacteria</taxon>
        <taxon>Pseudomonadati</taxon>
        <taxon>Pseudomonadota</taxon>
        <taxon>Betaproteobacteria</taxon>
        <taxon>Burkholderiales</taxon>
        <taxon>Sphaerotilaceae</taxon>
        <taxon>Inhella</taxon>
    </lineage>
</organism>
<comment type="subcellular location">
    <subcellularLocation>
        <location evidence="2">Cell inner membrane</location>
        <topology evidence="2">Single-pass membrane protein</topology>
        <orientation evidence="2">Cytoplasmic side</orientation>
    </subcellularLocation>
</comment>
<evidence type="ECO:0000313" key="5">
    <source>
        <dbReference type="Proteomes" id="UP000288587"/>
    </source>
</evidence>
<feature type="topological domain" description="Cytoplasmic" evidence="2">
    <location>
        <begin position="24"/>
        <end position="376"/>
    </location>
</feature>
<feature type="domain" description="LapB rubredoxin metal binding" evidence="3">
    <location>
        <begin position="343"/>
        <end position="369"/>
    </location>
</feature>
<proteinExistence type="inferred from homology"/>
<sequence length="376" mass="41022">MAFDLRWLLLIIPAAFALGWLASRLDLRQAKRDPRDAPQSYFKGLNLLLNEQHDKAIDAFIEAVQHDPDTAELHFALGNLFRRRGETERAVRVHEHLLARGDLPAAERARAQHALAQDFFKAGLFDRAEAAYRALAGTAYALESELALLSLYERSRDWARAAEVAASLETRGAGSFATRRAQYLCELALAAKSSGNAEQAHALLNQATDLAPGHARARVLAGQWALQAGDAPAAMAAFEALLVANPQAFNLVAQDYAQAAEAAGRQDDAIAALQARYAQEPALALLLAWNRLQPEHAAERLSAHLQRVPSLNAARQLLALQGEPVAPGVMKAIDVAAKPLLRHRCAACGFEAAHYFWQCPGCLSWDSFPPRPVEEL</sequence>
<feature type="binding site" evidence="2">
    <location>
        <position position="362"/>
    </location>
    <ligand>
        <name>Fe cation</name>
        <dbReference type="ChEBI" id="CHEBI:24875"/>
    </ligand>
</feature>
<keyword evidence="2" id="KW-0802">TPR repeat</keyword>
<dbReference type="GO" id="GO:0046890">
    <property type="term" value="P:regulation of lipid biosynthetic process"/>
    <property type="evidence" value="ECO:0007669"/>
    <property type="project" value="UniProtKB-UniRule"/>
</dbReference>
<evidence type="ECO:0000256" key="1">
    <source>
        <dbReference type="ARBA" id="ARBA00022723"/>
    </source>
</evidence>
<dbReference type="GO" id="GO:0009898">
    <property type="term" value="C:cytoplasmic side of plasma membrane"/>
    <property type="evidence" value="ECO:0007669"/>
    <property type="project" value="UniProtKB-UniRule"/>
</dbReference>
<gene>
    <name evidence="2 4" type="primary">lapB</name>
    <name evidence="4" type="ORF">EOD73_04165</name>
</gene>
<dbReference type="Gene3D" id="1.25.40.10">
    <property type="entry name" value="Tetratricopeptide repeat domain"/>
    <property type="match status" value="2"/>
</dbReference>
<dbReference type="InterPro" id="IPR030865">
    <property type="entry name" value="LapB"/>
</dbReference>
<keyword evidence="5" id="KW-1185">Reference proteome</keyword>
<keyword evidence="2" id="KW-0677">Repeat</keyword>
<dbReference type="RefSeq" id="WP_127681131.1">
    <property type="nucleotide sequence ID" value="NZ_SACM01000001.1"/>
</dbReference>
<dbReference type="EMBL" id="SACM01000001">
    <property type="protein sequence ID" value="RVT88202.1"/>
    <property type="molecule type" value="Genomic_DNA"/>
</dbReference>
<keyword evidence="2" id="KW-0472">Membrane</keyword>
<dbReference type="Proteomes" id="UP000288587">
    <property type="component" value="Unassembled WGS sequence"/>
</dbReference>
<dbReference type="HAMAP" id="MF_00994">
    <property type="entry name" value="LPS_assembly_LapB"/>
    <property type="match status" value="1"/>
</dbReference>
<keyword evidence="2" id="KW-0812">Transmembrane</keyword>
<keyword evidence="2" id="KW-1133">Transmembrane helix</keyword>
<dbReference type="InterPro" id="IPR041166">
    <property type="entry name" value="Rubredoxin_2"/>
</dbReference>
<keyword evidence="2" id="KW-1003">Cell membrane</keyword>
<dbReference type="SUPFAM" id="SSF48452">
    <property type="entry name" value="TPR-like"/>
    <property type="match status" value="2"/>
</dbReference>
<keyword evidence="2" id="KW-0997">Cell inner membrane</keyword>
<dbReference type="InterPro" id="IPR011990">
    <property type="entry name" value="TPR-like_helical_dom_sf"/>
</dbReference>
<accession>A0A437LS18</accession>
<feature type="binding site" evidence="2">
    <location>
        <position position="345"/>
    </location>
    <ligand>
        <name>Fe cation</name>
        <dbReference type="ChEBI" id="CHEBI:24875"/>
    </ligand>
</feature>
<dbReference type="AlphaFoldDB" id="A0A437LS18"/>
<dbReference type="SMART" id="SM00028">
    <property type="entry name" value="TPR"/>
    <property type="match status" value="3"/>
</dbReference>